<proteinExistence type="predicted"/>
<organism evidence="1 2">
    <name type="scientific">Gymnodinialimonas ceratoperidinii</name>
    <dbReference type="NCBI Taxonomy" id="2856823"/>
    <lineage>
        <taxon>Bacteria</taxon>
        <taxon>Pseudomonadati</taxon>
        <taxon>Pseudomonadota</taxon>
        <taxon>Alphaproteobacteria</taxon>
        <taxon>Rhodobacterales</taxon>
        <taxon>Paracoccaceae</taxon>
        <taxon>Gymnodinialimonas</taxon>
    </lineage>
</organism>
<dbReference type="PANTHER" id="PTHR42896">
    <property type="entry name" value="XYLULOSE-1,5-BISPHOSPHATE (XUBP) PHOSPHATASE"/>
    <property type="match status" value="1"/>
</dbReference>
<dbReference type="InterPro" id="IPR041492">
    <property type="entry name" value="HAD_2"/>
</dbReference>
<dbReference type="InterPro" id="IPR044999">
    <property type="entry name" value="CbbY-like"/>
</dbReference>
<dbReference type="AlphaFoldDB" id="A0A8F6YCI6"/>
<sequence length="225" mass="23972">MNDTPKAILFGAIGALVETSDMQRRSFNGAFEDAGLDWEWGREEYAELLRTPGGVQRIADYAAAREEEVDAEAVHAAKVAHFRARAEAEGLTLRAGVAEVIAAAQEAGVALGFVTSTGKETIELLFSGLGEALDRGVFDFIGNRTMVEEGKPDPEIYQIALGDLGLTPEEAVAIEDTPESAEAAVRAGVPCIGYVGAEARGRRFPDDVRVVDRIDPSLFGMTDAG</sequence>
<evidence type="ECO:0000313" key="2">
    <source>
        <dbReference type="Proteomes" id="UP000825009"/>
    </source>
</evidence>
<dbReference type="Pfam" id="PF13419">
    <property type="entry name" value="HAD_2"/>
    <property type="match status" value="1"/>
</dbReference>
<evidence type="ECO:0000313" key="1">
    <source>
        <dbReference type="EMBL" id="QXT39247.1"/>
    </source>
</evidence>
<reference evidence="1 2" key="1">
    <citation type="submission" date="2021-07" db="EMBL/GenBank/DDBJ databases">
        <title>A novel Jannaschia species isolated from marine dinoflagellate Ceratoperidinium margalefii.</title>
        <authorList>
            <person name="Jiang Y."/>
            <person name="Li Z."/>
        </authorList>
    </citation>
    <scope>NUCLEOTIDE SEQUENCE [LARGE SCALE GENOMIC DNA]</scope>
    <source>
        <strain evidence="1 2">J12C1-MA-4</strain>
    </source>
</reference>
<keyword evidence="2" id="KW-1185">Reference proteome</keyword>
<dbReference type="InterPro" id="IPR006439">
    <property type="entry name" value="HAD-SF_hydro_IA"/>
</dbReference>
<dbReference type="KEGG" id="gce:KYE46_15170"/>
<dbReference type="PANTHER" id="PTHR42896:SF2">
    <property type="entry name" value="CBBY-LIKE PROTEIN"/>
    <property type="match status" value="1"/>
</dbReference>
<gene>
    <name evidence="1" type="ORF">KYE46_15170</name>
</gene>
<accession>A0A8F6YCI6</accession>
<name>A0A8F6YCI6_9RHOB</name>
<dbReference type="NCBIfam" id="TIGR01509">
    <property type="entry name" value="HAD-SF-IA-v3"/>
    <property type="match status" value="1"/>
</dbReference>
<dbReference type="GO" id="GO:0016787">
    <property type="term" value="F:hydrolase activity"/>
    <property type="evidence" value="ECO:0007669"/>
    <property type="project" value="UniProtKB-KW"/>
</dbReference>
<dbReference type="Proteomes" id="UP000825009">
    <property type="component" value="Chromosome"/>
</dbReference>
<dbReference type="EMBL" id="CP079194">
    <property type="protein sequence ID" value="QXT39247.1"/>
    <property type="molecule type" value="Genomic_DNA"/>
</dbReference>
<keyword evidence="1" id="KW-0378">Hydrolase</keyword>
<protein>
    <submittedName>
        <fullName evidence="1">HAD-IA family hydrolase</fullName>
    </submittedName>
</protein>
<dbReference type="RefSeq" id="WP_219001688.1">
    <property type="nucleotide sequence ID" value="NZ_CP079194.1"/>
</dbReference>